<dbReference type="Pfam" id="PF05036">
    <property type="entry name" value="SPOR"/>
    <property type="match status" value="1"/>
</dbReference>
<dbReference type="KEGG" id="spha:D3Y57_19800"/>
<dbReference type="RefSeq" id="WP_121156249.1">
    <property type="nucleotide sequence ID" value="NZ_CP032829.1"/>
</dbReference>
<dbReference type="SUPFAM" id="SSF81901">
    <property type="entry name" value="HCP-like"/>
    <property type="match status" value="1"/>
</dbReference>
<dbReference type="OrthoDB" id="112232at2"/>
<dbReference type="InterPro" id="IPR006597">
    <property type="entry name" value="Sel1-like"/>
</dbReference>
<evidence type="ECO:0000259" key="2">
    <source>
        <dbReference type="PROSITE" id="PS51724"/>
    </source>
</evidence>
<name>A0A494TFP3_SPHPE</name>
<feature type="signal peptide" evidence="1">
    <location>
        <begin position="1"/>
        <end position="20"/>
    </location>
</feature>
<dbReference type="InterPro" id="IPR011990">
    <property type="entry name" value="TPR-like_helical_dom_sf"/>
</dbReference>
<dbReference type="Proteomes" id="UP000276254">
    <property type="component" value="Chromosome"/>
</dbReference>
<dbReference type="InterPro" id="IPR036680">
    <property type="entry name" value="SPOR-like_sf"/>
</dbReference>
<dbReference type="PANTHER" id="PTHR45011:SF1">
    <property type="entry name" value="DAP3-BINDING CELL DEATH ENHANCER 1"/>
    <property type="match status" value="1"/>
</dbReference>
<dbReference type="EMBL" id="CP032829">
    <property type="protein sequence ID" value="AYJ88150.1"/>
    <property type="molecule type" value="Genomic_DNA"/>
</dbReference>
<dbReference type="PANTHER" id="PTHR45011">
    <property type="entry name" value="DAP3-BINDING CELL DEATH ENHANCER 1"/>
    <property type="match status" value="1"/>
</dbReference>
<dbReference type="Gene3D" id="1.25.40.10">
    <property type="entry name" value="Tetratricopeptide repeat domain"/>
    <property type="match status" value="1"/>
</dbReference>
<dbReference type="Gene3D" id="3.30.70.1070">
    <property type="entry name" value="Sporulation related repeat"/>
    <property type="match status" value="1"/>
</dbReference>
<dbReference type="GO" id="GO:0042834">
    <property type="term" value="F:peptidoglycan binding"/>
    <property type="evidence" value="ECO:0007669"/>
    <property type="project" value="InterPro"/>
</dbReference>
<gene>
    <name evidence="3" type="ORF">D3Y57_19800</name>
</gene>
<evidence type="ECO:0000313" key="4">
    <source>
        <dbReference type="Proteomes" id="UP000276254"/>
    </source>
</evidence>
<dbReference type="PROSITE" id="PS51724">
    <property type="entry name" value="SPOR"/>
    <property type="match status" value="1"/>
</dbReference>
<dbReference type="InterPro" id="IPR052748">
    <property type="entry name" value="ISR_Activator"/>
</dbReference>
<protein>
    <recommendedName>
        <fullName evidence="2">SPOR domain-containing protein</fullName>
    </recommendedName>
</protein>
<accession>A0A494TFP3</accession>
<feature type="domain" description="SPOR" evidence="2">
    <location>
        <begin position="256"/>
        <end position="335"/>
    </location>
</feature>
<dbReference type="InterPro" id="IPR007730">
    <property type="entry name" value="SPOR-like_dom"/>
</dbReference>
<keyword evidence="1" id="KW-0732">Signal</keyword>
<sequence length="335" mass="35412">MKSISLLLLVGALIATPALADTNNGDLAWQNGDYATAINEWRPLAIAGDPDAQVHLGQAYQLGRGVPLDLKLAEDWFRRAAQQGSDGGKDNYGLVLFQTGKRAEAMPYIEDAAGRGNARAQYILGTALFNGDMIAKDWPRAYALMTRASVAGVPAAKTSLAQMDKYIPLDQRQRGLALAGAFEAHASRDAISAAPATQHPHISVENLLASRPAVGAPEVRQSKSAIETAAPASVGIKPAVAKSAVNKPEAPQTPVTPPSGNWRVQFGAYSDEAKARALWPALRERIPALRPYSAFAIKAGPLTRLRAGPLISRAAAEKLCTSVRASGQTCIPIAP</sequence>
<evidence type="ECO:0000313" key="3">
    <source>
        <dbReference type="EMBL" id="AYJ88150.1"/>
    </source>
</evidence>
<feature type="chain" id="PRO_5019789845" description="SPOR domain-containing protein" evidence="1">
    <location>
        <begin position="21"/>
        <end position="335"/>
    </location>
</feature>
<proteinExistence type="predicted"/>
<keyword evidence="4" id="KW-1185">Reference proteome</keyword>
<evidence type="ECO:0000256" key="1">
    <source>
        <dbReference type="SAM" id="SignalP"/>
    </source>
</evidence>
<reference evidence="3 4" key="1">
    <citation type="submission" date="2018-09" db="EMBL/GenBank/DDBJ databases">
        <title>Sphingomonas peninsula sp. nov., isolated from fildes peninsula, Antarctic soil.</title>
        <authorList>
            <person name="Yingchao G."/>
        </authorList>
    </citation>
    <scope>NUCLEOTIDE SEQUENCE [LARGE SCALE GENOMIC DNA]</scope>
    <source>
        <strain evidence="3 4">YZ-8</strain>
    </source>
</reference>
<organism evidence="3 4">
    <name type="scientific">Sphingomonas paeninsulae</name>
    <dbReference type="NCBI Taxonomy" id="2319844"/>
    <lineage>
        <taxon>Bacteria</taxon>
        <taxon>Pseudomonadati</taxon>
        <taxon>Pseudomonadota</taxon>
        <taxon>Alphaproteobacteria</taxon>
        <taxon>Sphingomonadales</taxon>
        <taxon>Sphingomonadaceae</taxon>
        <taxon>Sphingomonas</taxon>
    </lineage>
</organism>
<dbReference type="AlphaFoldDB" id="A0A494TFP3"/>
<dbReference type="Pfam" id="PF08238">
    <property type="entry name" value="Sel1"/>
    <property type="match status" value="2"/>
</dbReference>
<dbReference type="SMART" id="SM00671">
    <property type="entry name" value="SEL1"/>
    <property type="match status" value="2"/>
</dbReference>
<dbReference type="SUPFAM" id="SSF110997">
    <property type="entry name" value="Sporulation related repeat"/>
    <property type="match status" value="1"/>
</dbReference>